<dbReference type="InterPro" id="IPR039711">
    <property type="entry name" value="GDF5OS"/>
</dbReference>
<organism evidence="2">
    <name type="scientific">Castor canadensis</name>
    <name type="common">American beaver</name>
    <dbReference type="NCBI Taxonomy" id="51338"/>
    <lineage>
        <taxon>Eukaryota</taxon>
        <taxon>Metazoa</taxon>
        <taxon>Chordata</taxon>
        <taxon>Craniata</taxon>
        <taxon>Vertebrata</taxon>
        <taxon>Euteleostomi</taxon>
        <taxon>Mammalia</taxon>
        <taxon>Eutheria</taxon>
        <taxon>Euarchontoglires</taxon>
        <taxon>Glires</taxon>
        <taxon>Rodentia</taxon>
        <taxon>Castorimorpha</taxon>
        <taxon>Castoridae</taxon>
        <taxon>Castor</taxon>
    </lineage>
</organism>
<dbReference type="PANTHER" id="PTHR42152:SF1">
    <property type="entry name" value="PROTEIN GDF5-AS1, MITOCHONDRIAL"/>
    <property type="match status" value="1"/>
</dbReference>
<protein>
    <submittedName>
        <fullName evidence="2">Uncharacterized protein</fullName>
    </submittedName>
</protein>
<name>A0A8C0WAH5_CASCN</name>
<reference evidence="2" key="1">
    <citation type="submission" date="2023-09" db="UniProtKB">
        <authorList>
            <consortium name="Ensembl"/>
        </authorList>
    </citation>
    <scope>IDENTIFICATION</scope>
</reference>
<evidence type="ECO:0000256" key="1">
    <source>
        <dbReference type="SAM" id="MobiDB-lite"/>
    </source>
</evidence>
<feature type="region of interest" description="Disordered" evidence="1">
    <location>
        <begin position="214"/>
        <end position="252"/>
    </location>
</feature>
<dbReference type="AlphaFoldDB" id="A0A8C0WAH5"/>
<evidence type="ECO:0000313" key="2">
    <source>
        <dbReference type="Ensembl" id="ENSCCNP00000008525.1"/>
    </source>
</evidence>
<proteinExistence type="predicted"/>
<dbReference type="Ensembl" id="ENSCCNT00000011236.1">
    <property type="protein sequence ID" value="ENSCCNP00000008525.1"/>
    <property type="gene ID" value="ENSCCNG00000009021.1"/>
</dbReference>
<sequence>IIQSSQPSSLKFTCRGFLLQRSLDFLPCRLPWRLAKAVRRRRRPGDDTSAEPSCSRISANRFLRWDLVNTTSRARSWGDRTLRPKPRLRRSGGGGCWGPCAPASTSSVSRSPQAGRSSKHSCFQGWWRRPCHTSKTSQPVGGAPCGSRVLVSSSRGDWQGKSCMWSCPASGPQGTARAWRYSRSSAPTNSSLSESVDTSNKYFCLRRGLCERSSARPRPDHPQAPGLAGALRGEGPLPGQVPSCRSAPDSQDGCQWLLARRLR</sequence>
<dbReference type="PANTHER" id="PTHR42152">
    <property type="entry name" value="PROTEIN GDF5OS, MITOCHONDRIAL"/>
    <property type="match status" value="1"/>
</dbReference>
<accession>A0A8C0WAH5</accession>